<dbReference type="Proteomes" id="UP000055590">
    <property type="component" value="Chromosome"/>
</dbReference>
<evidence type="ECO:0000313" key="14">
    <source>
        <dbReference type="Proteomes" id="UP000055590"/>
    </source>
</evidence>
<dbReference type="InterPro" id="IPR011009">
    <property type="entry name" value="Kinase-like_dom_sf"/>
</dbReference>
<evidence type="ECO:0000256" key="10">
    <source>
        <dbReference type="ARBA" id="ARBA00023212"/>
    </source>
</evidence>
<reference evidence="13 14" key="1">
    <citation type="submission" date="2015-08" db="EMBL/GenBank/DDBJ databases">
        <authorList>
            <person name="Babu N.S."/>
            <person name="Beckwith C.J."/>
            <person name="Beseler K.G."/>
            <person name="Brison A."/>
            <person name="Carone J.V."/>
            <person name="Caskin T.P."/>
            <person name="Diamond M."/>
            <person name="Durham M.E."/>
            <person name="Foxe J.M."/>
            <person name="Go M."/>
            <person name="Henderson B.A."/>
            <person name="Jones I.B."/>
            <person name="McGettigan J.A."/>
            <person name="Micheletti S.J."/>
            <person name="Nasrallah M.E."/>
            <person name="Ortiz D."/>
            <person name="Piller C.R."/>
            <person name="Privatt S.R."/>
            <person name="Schneider S.L."/>
            <person name="Sharp S."/>
            <person name="Smith T.C."/>
            <person name="Stanton J.D."/>
            <person name="Ullery H.E."/>
            <person name="Wilson R.J."/>
            <person name="Serrano M.G."/>
            <person name="Buck G."/>
            <person name="Lee V."/>
            <person name="Wang Y."/>
            <person name="Carvalho R."/>
            <person name="Voegtly L."/>
            <person name="Shi R."/>
            <person name="Duckworth R."/>
            <person name="Johnson A."/>
            <person name="Loviza R."/>
            <person name="Walstead R."/>
            <person name="Shah Z."/>
            <person name="Kiflezghi M."/>
            <person name="Wade K."/>
            <person name="Ball S.L."/>
            <person name="Bradley K.W."/>
            <person name="Asai D.J."/>
            <person name="Bowman C.A."/>
            <person name="Russell D.A."/>
            <person name="Pope W.H."/>
            <person name="Jacobs-Sera D."/>
            <person name="Hendrix R.W."/>
            <person name="Hatfull G.F."/>
        </authorList>
    </citation>
    <scope>NUCLEOTIDE SEQUENCE [LARGE SCALE GENOMIC DNA]</scope>
    <source>
        <strain evidence="13 14">DSM 27710</strain>
    </source>
</reference>
<dbReference type="PANTHER" id="PTHR43289:SF6">
    <property type="entry name" value="SERINE_THREONINE-PROTEIN KINASE NEKL-3"/>
    <property type="match status" value="1"/>
</dbReference>
<evidence type="ECO:0000256" key="5">
    <source>
        <dbReference type="ARBA" id="ARBA00022527"/>
    </source>
</evidence>
<evidence type="ECO:0000256" key="9">
    <source>
        <dbReference type="ARBA" id="ARBA00022840"/>
    </source>
</evidence>
<dbReference type="EC" id="2.7.11.1" evidence="4"/>
<evidence type="ECO:0000313" key="13">
    <source>
        <dbReference type="EMBL" id="AKU91365.1"/>
    </source>
</evidence>
<dbReference type="STRING" id="1391653.AKJ08_1752"/>
<organism evidence="13 14">
    <name type="scientific">Vulgatibacter incomptus</name>
    <dbReference type="NCBI Taxonomy" id="1391653"/>
    <lineage>
        <taxon>Bacteria</taxon>
        <taxon>Pseudomonadati</taxon>
        <taxon>Myxococcota</taxon>
        <taxon>Myxococcia</taxon>
        <taxon>Myxococcales</taxon>
        <taxon>Cystobacterineae</taxon>
        <taxon>Vulgatibacteraceae</taxon>
        <taxon>Vulgatibacter</taxon>
    </lineage>
</organism>
<keyword evidence="7" id="KW-0547">Nucleotide-binding</keyword>
<dbReference type="EMBL" id="CP012332">
    <property type="protein sequence ID" value="AKU91365.1"/>
    <property type="molecule type" value="Genomic_DNA"/>
</dbReference>
<keyword evidence="6" id="KW-0808">Transferase</keyword>
<dbReference type="AlphaFoldDB" id="A0A0K1PCW7"/>
<dbReference type="GO" id="GO:0005813">
    <property type="term" value="C:centrosome"/>
    <property type="evidence" value="ECO:0007669"/>
    <property type="project" value="UniProtKB-SubCell"/>
</dbReference>
<comment type="subcellular location">
    <subcellularLocation>
        <location evidence="1">Cytoplasm</location>
        <location evidence="1">Cytoskeleton</location>
        <location evidence="1">Microtubule organizing center</location>
        <location evidence="1">Centrosome</location>
    </subcellularLocation>
    <subcellularLocation>
        <location evidence="2">Cytoplasm</location>
        <location evidence="2">Cytoskeleton</location>
        <location evidence="2">Spindle pole</location>
    </subcellularLocation>
</comment>
<evidence type="ECO:0000256" key="8">
    <source>
        <dbReference type="ARBA" id="ARBA00022777"/>
    </source>
</evidence>
<proteinExistence type="inferred from homology"/>
<keyword evidence="8 13" id="KW-0418">Kinase</keyword>
<gene>
    <name evidence="13" type="ORF">AKJ08_1752</name>
</gene>
<keyword evidence="14" id="KW-1185">Reference proteome</keyword>
<dbReference type="PATRIC" id="fig|1391653.3.peg.1838"/>
<dbReference type="FunFam" id="1.10.510.10:FF:000021">
    <property type="entry name" value="Serine/threonine protein kinase"/>
    <property type="match status" value="1"/>
</dbReference>
<evidence type="ECO:0000256" key="3">
    <source>
        <dbReference type="ARBA" id="ARBA00010886"/>
    </source>
</evidence>
<feature type="region of interest" description="Disordered" evidence="11">
    <location>
        <begin position="160"/>
        <end position="198"/>
    </location>
</feature>
<keyword evidence="5" id="KW-0723">Serine/threonine-protein kinase</keyword>
<evidence type="ECO:0000256" key="11">
    <source>
        <dbReference type="SAM" id="MobiDB-lite"/>
    </source>
</evidence>
<dbReference type="GO" id="GO:0005524">
    <property type="term" value="F:ATP binding"/>
    <property type="evidence" value="ECO:0007669"/>
    <property type="project" value="UniProtKB-KW"/>
</dbReference>
<evidence type="ECO:0000259" key="12">
    <source>
        <dbReference type="PROSITE" id="PS50011"/>
    </source>
</evidence>
<dbReference type="Pfam" id="PF07714">
    <property type="entry name" value="PK_Tyr_Ser-Thr"/>
    <property type="match status" value="1"/>
</dbReference>
<dbReference type="PROSITE" id="PS50011">
    <property type="entry name" value="PROTEIN_KINASE_DOM"/>
    <property type="match status" value="1"/>
</dbReference>
<dbReference type="InterPro" id="IPR008271">
    <property type="entry name" value="Ser/Thr_kinase_AS"/>
</dbReference>
<dbReference type="GO" id="GO:0000922">
    <property type="term" value="C:spindle pole"/>
    <property type="evidence" value="ECO:0007669"/>
    <property type="project" value="UniProtKB-SubCell"/>
</dbReference>
<dbReference type="KEGG" id="vin:AKJ08_1752"/>
<feature type="domain" description="Protein kinase" evidence="12">
    <location>
        <begin position="10"/>
        <end position="377"/>
    </location>
</feature>
<evidence type="ECO:0000256" key="2">
    <source>
        <dbReference type="ARBA" id="ARBA00004647"/>
    </source>
</evidence>
<dbReference type="InterPro" id="IPR001245">
    <property type="entry name" value="Ser-Thr/Tyr_kinase_cat_dom"/>
</dbReference>
<dbReference type="Gene3D" id="1.10.510.10">
    <property type="entry name" value="Transferase(Phosphotransferase) domain 1"/>
    <property type="match status" value="2"/>
</dbReference>
<dbReference type="GO" id="GO:0004674">
    <property type="term" value="F:protein serine/threonine kinase activity"/>
    <property type="evidence" value="ECO:0007669"/>
    <property type="project" value="UniProtKB-KW"/>
</dbReference>
<dbReference type="CDD" id="cd14014">
    <property type="entry name" value="STKc_PknB_like"/>
    <property type="match status" value="1"/>
</dbReference>
<accession>A0A0K1PCW7</accession>
<dbReference type="SUPFAM" id="SSF56112">
    <property type="entry name" value="Protein kinase-like (PK-like)"/>
    <property type="match status" value="1"/>
</dbReference>
<dbReference type="InterPro" id="IPR000719">
    <property type="entry name" value="Prot_kinase_dom"/>
</dbReference>
<keyword evidence="10" id="KW-0963">Cytoplasm</keyword>
<name>A0A0K1PCW7_9BACT</name>
<dbReference type="PANTHER" id="PTHR43289">
    <property type="entry name" value="MITOGEN-ACTIVATED PROTEIN KINASE KINASE KINASE 20-RELATED"/>
    <property type="match status" value="1"/>
</dbReference>
<evidence type="ECO:0000256" key="1">
    <source>
        <dbReference type="ARBA" id="ARBA00004300"/>
    </source>
</evidence>
<evidence type="ECO:0000256" key="7">
    <source>
        <dbReference type="ARBA" id="ARBA00022741"/>
    </source>
</evidence>
<dbReference type="PROSITE" id="PS00108">
    <property type="entry name" value="PROTEIN_KINASE_ST"/>
    <property type="match status" value="1"/>
</dbReference>
<sequence>MVPPRLVGPYRIVSTLGKGGIGTVFRASDRRTGDEVALKLLSTGPALEPAAAKRMAREFETLARLAHPNVVRVFDAGVHRGYPYLVMELVEGLDLRSYLEIDLEPSARRAMPEPAVQVQSEDSEVAPALPRFDLGALLEEADTGFYEAPTGNHALADYARSADESDTDDGSTSSEGTVSPPRRHELFSPFEDEDEPSRPLLAATPYTRELNRPERIGRLKDALLQICEALGYIHSHGLVHRDLKPGNILVDEDRHVRLMDFGLAKFLAEETSVTVRGKVVGTYRYMAPEQALAEHVDGRADLYALGVMIYELLAGRPPYDAKTPVDLWQQILEREPQPLFSLNPHADEDLARIAHKLLRKDPDDRYQTAEEVFEQLISG</sequence>
<keyword evidence="10" id="KW-0206">Cytoskeleton</keyword>
<evidence type="ECO:0000256" key="4">
    <source>
        <dbReference type="ARBA" id="ARBA00012513"/>
    </source>
</evidence>
<protein>
    <recommendedName>
        <fullName evidence="4">non-specific serine/threonine protein kinase</fullName>
        <ecNumber evidence="4">2.7.11.1</ecNumber>
    </recommendedName>
</protein>
<dbReference type="SMART" id="SM00220">
    <property type="entry name" value="S_TKc"/>
    <property type="match status" value="1"/>
</dbReference>
<dbReference type="PIRSF" id="PIRSF000654">
    <property type="entry name" value="Integrin-linked_kinase"/>
    <property type="match status" value="1"/>
</dbReference>
<evidence type="ECO:0000256" key="6">
    <source>
        <dbReference type="ARBA" id="ARBA00022679"/>
    </source>
</evidence>
<keyword evidence="9" id="KW-0067">ATP-binding</keyword>
<comment type="similarity">
    <text evidence="3">Belongs to the protein kinase superfamily. NEK Ser/Thr protein kinase family. NIMA subfamily.</text>
</comment>